<dbReference type="Proteomes" id="UP001280581">
    <property type="component" value="Unassembled WGS sequence"/>
</dbReference>
<keyword evidence="5" id="KW-0732">Signal</keyword>
<evidence type="ECO:0000256" key="3">
    <source>
        <dbReference type="ARBA" id="ARBA00022827"/>
    </source>
</evidence>
<evidence type="ECO:0000256" key="2">
    <source>
        <dbReference type="ARBA" id="ARBA00022630"/>
    </source>
</evidence>
<keyword evidence="3" id="KW-0274">FAD</keyword>
<feature type="chain" id="PRO_5042902500" description="FAD-binding PCMH-type domain-containing protein" evidence="5">
    <location>
        <begin position="22"/>
        <end position="549"/>
    </location>
</feature>
<dbReference type="PANTHER" id="PTHR42973">
    <property type="entry name" value="BINDING OXIDOREDUCTASE, PUTATIVE (AFU_ORTHOLOGUE AFUA_1G17690)-RELATED"/>
    <property type="match status" value="1"/>
</dbReference>
<dbReference type="InterPro" id="IPR006094">
    <property type="entry name" value="Oxid_FAD_bind_N"/>
</dbReference>
<dbReference type="EMBL" id="WVTA01000002">
    <property type="protein sequence ID" value="KAK3216515.1"/>
    <property type="molecule type" value="Genomic_DNA"/>
</dbReference>
<accession>A0AAN6RKG0</accession>
<evidence type="ECO:0000259" key="6">
    <source>
        <dbReference type="PROSITE" id="PS51387"/>
    </source>
</evidence>
<evidence type="ECO:0000313" key="8">
    <source>
        <dbReference type="Proteomes" id="UP001280581"/>
    </source>
</evidence>
<feature type="signal peptide" evidence="5">
    <location>
        <begin position="1"/>
        <end position="21"/>
    </location>
</feature>
<dbReference type="SUPFAM" id="SSF56176">
    <property type="entry name" value="FAD-binding/transporter-associated domain-like"/>
    <property type="match status" value="1"/>
</dbReference>
<dbReference type="GO" id="GO:0016491">
    <property type="term" value="F:oxidoreductase activity"/>
    <property type="evidence" value="ECO:0007669"/>
    <property type="project" value="UniProtKB-KW"/>
</dbReference>
<keyword evidence="8" id="KW-1185">Reference proteome</keyword>
<dbReference type="InterPro" id="IPR050416">
    <property type="entry name" value="FAD-linked_Oxidoreductase"/>
</dbReference>
<sequence>MVSFRLIGCVLSAHMVANTVGSYIPRDVVVDRAAAASATTDPQITTFVTSIPVPTPQVAAVSSALQSDPNVSLLLKGQPFVQAAITTVACEVLKLILGSAKVDTKPVDTSLVELNWSQTCWKTPSCVVIAQDKTDVSVALKTIKFLKLPFATRSGGHSPNPGAASISEPGVLIDLQKLKQISVSADKKVATVGPGGRWGDVYAALDPYGVGVIGGRIPQVGVGGLILGGGYFHFSSEYGLAADNVKNFEVVLADGSIVNANAQQNTDLFWALKGGGPNFGIVTKFDLYTIPQKDIWFTVSAYSSGDAYALIDAFAKWQKTNTDNKATVAMVINLDTITFGLLYATTTPPAGTFQAFDGLPTPLAVAVPPTNGTFTLLATILGSTSSTEPRHDYRGISTGVDAQLYKDVYASWKQKASDARAATGATMTFVLQPVFPGLTAASNARGGNPLGIQPKAQQWWTTLMDWTDAKDDATVRGVSIATTDTFKQQSKQRGLDIPYIFMNDASRDQNPIAGYGSANVQKLKTIAKKYDPTALFQNQQQGGFLLKNA</sequence>
<comment type="similarity">
    <text evidence="1">Belongs to the oxygen-dependent FAD-linked oxidoreductase family.</text>
</comment>
<evidence type="ECO:0000313" key="7">
    <source>
        <dbReference type="EMBL" id="KAK3216515.1"/>
    </source>
</evidence>
<feature type="domain" description="FAD-binding PCMH-type" evidence="6">
    <location>
        <begin position="120"/>
        <end position="292"/>
    </location>
</feature>
<reference evidence="7 8" key="1">
    <citation type="submission" date="2021-02" db="EMBL/GenBank/DDBJ databases">
        <title>Genome assembly of Pseudopithomyces chartarum.</title>
        <authorList>
            <person name="Jauregui R."/>
            <person name="Singh J."/>
            <person name="Voisey C."/>
        </authorList>
    </citation>
    <scope>NUCLEOTIDE SEQUENCE [LARGE SCALE GENOMIC DNA]</scope>
    <source>
        <strain evidence="7 8">AGR01</strain>
    </source>
</reference>
<organism evidence="7 8">
    <name type="scientific">Pseudopithomyces chartarum</name>
    <dbReference type="NCBI Taxonomy" id="1892770"/>
    <lineage>
        <taxon>Eukaryota</taxon>
        <taxon>Fungi</taxon>
        <taxon>Dikarya</taxon>
        <taxon>Ascomycota</taxon>
        <taxon>Pezizomycotina</taxon>
        <taxon>Dothideomycetes</taxon>
        <taxon>Pleosporomycetidae</taxon>
        <taxon>Pleosporales</taxon>
        <taxon>Massarineae</taxon>
        <taxon>Didymosphaeriaceae</taxon>
        <taxon>Pseudopithomyces</taxon>
    </lineage>
</organism>
<comment type="caution">
    <text evidence="7">The sequence shown here is derived from an EMBL/GenBank/DDBJ whole genome shotgun (WGS) entry which is preliminary data.</text>
</comment>
<dbReference type="PANTHER" id="PTHR42973:SF54">
    <property type="entry name" value="FAD-BINDING PCMH-TYPE DOMAIN-CONTAINING PROTEIN"/>
    <property type="match status" value="1"/>
</dbReference>
<proteinExistence type="inferred from homology"/>
<gene>
    <name evidence="7" type="ORF">GRF29_8g3493341</name>
</gene>
<evidence type="ECO:0000256" key="4">
    <source>
        <dbReference type="ARBA" id="ARBA00023002"/>
    </source>
</evidence>
<protein>
    <recommendedName>
        <fullName evidence="6">FAD-binding PCMH-type domain-containing protein</fullName>
    </recommendedName>
</protein>
<dbReference type="InterPro" id="IPR036318">
    <property type="entry name" value="FAD-bd_PCMH-like_sf"/>
</dbReference>
<evidence type="ECO:0000256" key="1">
    <source>
        <dbReference type="ARBA" id="ARBA00005466"/>
    </source>
</evidence>
<keyword evidence="4" id="KW-0560">Oxidoreductase</keyword>
<keyword evidence="2" id="KW-0285">Flavoprotein</keyword>
<dbReference type="InterPro" id="IPR016166">
    <property type="entry name" value="FAD-bd_PCMH"/>
</dbReference>
<name>A0AAN6RKG0_9PLEO</name>
<dbReference type="GO" id="GO:0071949">
    <property type="term" value="F:FAD binding"/>
    <property type="evidence" value="ECO:0007669"/>
    <property type="project" value="InterPro"/>
</dbReference>
<dbReference type="PROSITE" id="PS51387">
    <property type="entry name" value="FAD_PCMH"/>
    <property type="match status" value="1"/>
</dbReference>
<dbReference type="Pfam" id="PF01565">
    <property type="entry name" value="FAD_binding_4"/>
    <property type="match status" value="1"/>
</dbReference>
<evidence type="ECO:0000256" key="5">
    <source>
        <dbReference type="SAM" id="SignalP"/>
    </source>
</evidence>
<dbReference type="AlphaFoldDB" id="A0AAN6RKG0"/>
<dbReference type="InterPro" id="IPR016169">
    <property type="entry name" value="FAD-bd_PCMH_sub2"/>
</dbReference>
<dbReference type="Gene3D" id="3.30.465.10">
    <property type="match status" value="1"/>
</dbReference>